<keyword evidence="2 5" id="KW-0436">Ligase</keyword>
<dbReference type="GO" id="GO:0003987">
    <property type="term" value="F:acetate-CoA ligase activity"/>
    <property type="evidence" value="ECO:0007669"/>
    <property type="project" value="UniProtKB-UniRule"/>
</dbReference>
<accession>A0A7R8ZJX4</accession>
<feature type="domain" description="AMP-binding enzyme C-terminal" evidence="7">
    <location>
        <begin position="560"/>
        <end position="638"/>
    </location>
</feature>
<gene>
    <name evidence="9" type="ORF">CTOB1V02_LOCUS193</name>
</gene>
<dbReference type="SUPFAM" id="SSF56801">
    <property type="entry name" value="Acetyl-CoA synthetase-like"/>
    <property type="match status" value="1"/>
</dbReference>
<dbReference type="InterPro" id="IPR042099">
    <property type="entry name" value="ANL_N_sf"/>
</dbReference>
<dbReference type="PANTHER" id="PTHR24095:SF244">
    <property type="entry name" value="ACETYL-COENZYME A SYNTHETASE"/>
    <property type="match status" value="1"/>
</dbReference>
<dbReference type="AlphaFoldDB" id="A0A7R8ZJX4"/>
<dbReference type="PANTHER" id="PTHR24095">
    <property type="entry name" value="ACETYL-COENZYME A SYNTHETASE"/>
    <property type="match status" value="1"/>
</dbReference>
<dbReference type="Gene3D" id="3.30.300.30">
    <property type="match status" value="1"/>
</dbReference>
<evidence type="ECO:0000259" key="8">
    <source>
        <dbReference type="Pfam" id="PF16177"/>
    </source>
</evidence>
<dbReference type="FunFam" id="3.40.50.12780:FF:000001">
    <property type="entry name" value="Acetyl-coenzyme A synthetase"/>
    <property type="match status" value="1"/>
</dbReference>
<dbReference type="EC" id="6.2.1.1" evidence="5"/>
<keyword evidence="4 5" id="KW-0067">ATP-binding</keyword>
<dbReference type="GO" id="GO:0019427">
    <property type="term" value="P:acetyl-CoA biosynthetic process from acetate"/>
    <property type="evidence" value="ECO:0007669"/>
    <property type="project" value="InterPro"/>
</dbReference>
<dbReference type="OrthoDB" id="1706066at2759"/>
<reference evidence="9" key="1">
    <citation type="submission" date="2020-11" db="EMBL/GenBank/DDBJ databases">
        <authorList>
            <person name="Tran Van P."/>
        </authorList>
    </citation>
    <scope>NUCLEOTIDE SEQUENCE</scope>
</reference>
<dbReference type="CDD" id="cd05966">
    <property type="entry name" value="ACS"/>
    <property type="match status" value="1"/>
</dbReference>
<dbReference type="InterPro" id="IPR020845">
    <property type="entry name" value="AMP-binding_CS"/>
</dbReference>
<dbReference type="GO" id="GO:0016208">
    <property type="term" value="F:AMP binding"/>
    <property type="evidence" value="ECO:0007669"/>
    <property type="project" value="InterPro"/>
</dbReference>
<dbReference type="InterPro" id="IPR000873">
    <property type="entry name" value="AMP-dep_synth/lig_dom"/>
</dbReference>
<dbReference type="FunFam" id="3.30.300.30:FF:000004">
    <property type="entry name" value="Acetyl-coenzyme A synthetase"/>
    <property type="match status" value="1"/>
</dbReference>
<feature type="domain" description="Acetyl-coenzyme A synthetase N-terminal" evidence="8">
    <location>
        <begin position="29"/>
        <end position="92"/>
    </location>
</feature>
<evidence type="ECO:0000256" key="3">
    <source>
        <dbReference type="ARBA" id="ARBA00022741"/>
    </source>
</evidence>
<evidence type="ECO:0000256" key="2">
    <source>
        <dbReference type="ARBA" id="ARBA00022598"/>
    </source>
</evidence>
<evidence type="ECO:0000256" key="5">
    <source>
        <dbReference type="RuleBase" id="RU361147"/>
    </source>
</evidence>
<dbReference type="InterPro" id="IPR032387">
    <property type="entry name" value="ACAS_N"/>
</dbReference>
<keyword evidence="3 5" id="KW-0547">Nucleotide-binding</keyword>
<comment type="catalytic activity">
    <reaction evidence="5">
        <text>acetate + ATP + CoA = acetyl-CoA + AMP + diphosphate</text>
        <dbReference type="Rhea" id="RHEA:23176"/>
        <dbReference type="ChEBI" id="CHEBI:30089"/>
        <dbReference type="ChEBI" id="CHEBI:30616"/>
        <dbReference type="ChEBI" id="CHEBI:33019"/>
        <dbReference type="ChEBI" id="CHEBI:57287"/>
        <dbReference type="ChEBI" id="CHEBI:57288"/>
        <dbReference type="ChEBI" id="CHEBI:456215"/>
        <dbReference type="EC" id="6.2.1.1"/>
    </reaction>
</comment>
<dbReference type="Pfam" id="PF00501">
    <property type="entry name" value="AMP-binding"/>
    <property type="match status" value="1"/>
</dbReference>
<evidence type="ECO:0000259" key="7">
    <source>
        <dbReference type="Pfam" id="PF13193"/>
    </source>
</evidence>
<name>A0A7R8ZJX4_9CRUS</name>
<organism evidence="9">
    <name type="scientific">Cyprideis torosa</name>
    <dbReference type="NCBI Taxonomy" id="163714"/>
    <lineage>
        <taxon>Eukaryota</taxon>
        <taxon>Metazoa</taxon>
        <taxon>Ecdysozoa</taxon>
        <taxon>Arthropoda</taxon>
        <taxon>Crustacea</taxon>
        <taxon>Oligostraca</taxon>
        <taxon>Ostracoda</taxon>
        <taxon>Podocopa</taxon>
        <taxon>Podocopida</taxon>
        <taxon>Cytherocopina</taxon>
        <taxon>Cytheroidea</taxon>
        <taxon>Cytherideidae</taxon>
        <taxon>Cyprideis</taxon>
    </lineage>
</organism>
<dbReference type="NCBIfam" id="NF001208">
    <property type="entry name" value="PRK00174.1"/>
    <property type="match status" value="1"/>
</dbReference>
<dbReference type="PROSITE" id="PS00455">
    <property type="entry name" value="AMP_BINDING"/>
    <property type="match status" value="1"/>
</dbReference>
<dbReference type="InterPro" id="IPR045851">
    <property type="entry name" value="AMP-bd_C_sf"/>
</dbReference>
<evidence type="ECO:0000256" key="4">
    <source>
        <dbReference type="ARBA" id="ARBA00022840"/>
    </source>
</evidence>
<dbReference type="EMBL" id="OB660033">
    <property type="protein sequence ID" value="CAD7222177.1"/>
    <property type="molecule type" value="Genomic_DNA"/>
</dbReference>
<feature type="domain" description="AMP-dependent synthetase/ligase" evidence="6">
    <location>
        <begin position="106"/>
        <end position="505"/>
    </location>
</feature>
<protein>
    <recommendedName>
        <fullName evidence="5">Acetyl-coenzyme A synthetase</fullName>
        <ecNumber evidence="5">6.2.1.1</ecNumber>
    </recommendedName>
</protein>
<evidence type="ECO:0000313" key="9">
    <source>
        <dbReference type="EMBL" id="CAD7222177.1"/>
    </source>
</evidence>
<dbReference type="NCBIfam" id="TIGR02188">
    <property type="entry name" value="Ac_CoA_lig_AcsA"/>
    <property type="match status" value="1"/>
</dbReference>
<comment type="similarity">
    <text evidence="1 5">Belongs to the ATP-dependent AMP-binding enzyme family.</text>
</comment>
<sequence length="678" mass="75562">MIPADHLKAVYPPNENLMANSYVNSMEKYREMYQESIENPTAFWSRIAEDFFWKDPLPQNPAQFMTSNFDVTRGPICIEWMKGASTNICYNALDHIIRTKDMGGSIAFYWEGNDPSDSGTITYQELLTEVCKFANVLKSLGIAKGDRVAIYMPMVAELVIAMLACARIGAVHSIVFGGFSGESLADRIMDSKCSLLISADGVFRGKKAVHLKEIADEALDICSKAGHGVKKNIVLRHLPRVSTASIVEVGVDSVNVPWNDSRDIAWEEIMRDASPDCNPEWVDAEHPLFMLYTSGSTGKPKGVVHTTGGYMLYSATTFKYVFDYHRPEVYWCTADVGWITGHTYVTYGPLLNGATSVMFEGIPTHPDPGRMWAVVEKYKVSKFYTAPTALRALMRYGDSHVKKHSRDSLTILGTVGEPINPEAWYWYYDVVGEKRCAIVDTFWQTETGGHVLTPLPGATPLKPGCATLPFFGISPAIVDENGRVLEGEAEGYLVFSRPWPGIMRTVYGDHQRFETTYFKKFPGFYCTGDGARRDADGYYWVTGRIDDMLNVSGHLLSTAEVESALVEHGSVAEAAVVSVPHPIKGECLYCFVTPVNGIDWDSPFQKQLKEKVREKIGAIATPDYLQYAPGLPKTRSGKIMRRILRKIARNDRDLGDISTLAEPTVVENLFENRVALMI</sequence>
<dbReference type="Gene3D" id="3.40.50.12780">
    <property type="entry name" value="N-terminal domain of ligase-like"/>
    <property type="match status" value="1"/>
</dbReference>
<dbReference type="GO" id="GO:0005524">
    <property type="term" value="F:ATP binding"/>
    <property type="evidence" value="ECO:0007669"/>
    <property type="project" value="UniProtKB-UniRule"/>
</dbReference>
<dbReference type="InterPro" id="IPR011904">
    <property type="entry name" value="Ac_CoA_lig"/>
</dbReference>
<dbReference type="InterPro" id="IPR025110">
    <property type="entry name" value="AMP-bd_C"/>
</dbReference>
<evidence type="ECO:0000259" key="6">
    <source>
        <dbReference type="Pfam" id="PF00501"/>
    </source>
</evidence>
<dbReference type="Pfam" id="PF13193">
    <property type="entry name" value="AMP-binding_C"/>
    <property type="match status" value="1"/>
</dbReference>
<proteinExistence type="inferred from homology"/>
<dbReference type="Pfam" id="PF16177">
    <property type="entry name" value="ACAS_N"/>
    <property type="match status" value="1"/>
</dbReference>
<evidence type="ECO:0000256" key="1">
    <source>
        <dbReference type="ARBA" id="ARBA00006432"/>
    </source>
</evidence>